<proteinExistence type="predicted"/>
<organism evidence="2 3">
    <name type="scientific">Wolfiporia cocos (strain MD-104)</name>
    <name type="common">Brown rot fungus</name>
    <dbReference type="NCBI Taxonomy" id="742152"/>
    <lineage>
        <taxon>Eukaryota</taxon>
        <taxon>Fungi</taxon>
        <taxon>Dikarya</taxon>
        <taxon>Basidiomycota</taxon>
        <taxon>Agaricomycotina</taxon>
        <taxon>Agaricomycetes</taxon>
        <taxon>Polyporales</taxon>
        <taxon>Phaeolaceae</taxon>
        <taxon>Wolfiporia</taxon>
    </lineage>
</organism>
<sequence length="201" mass="22836">MTRTALCFPAFSRRCLGARQPVPLFIRTQSTSTELPRPPPKEPPPTETFSAPSRPHFTHQRRERDLPPLERRWPTVLAFGVVGVASWTAFMAYTNNQERLSSSVVRHILETVRETRELQQVLGDAIRPEPVWWLNGDPYINGSIHLMQGNIDLSFRIKGHKNAGTLYFTSIRKAKGDPFTVLRFKVIADDGTVVNVPEKYA</sequence>
<name>A0A2H3J6N1_WOLCO</name>
<dbReference type="InterPro" id="IPR014807">
    <property type="entry name" value="Coa1"/>
</dbReference>
<evidence type="ECO:0000256" key="1">
    <source>
        <dbReference type="SAM" id="MobiDB-lite"/>
    </source>
</evidence>
<dbReference type="OMA" id="PAWYLNG"/>
<reference evidence="2 3" key="1">
    <citation type="journal article" date="2012" name="Science">
        <title>The Paleozoic origin of enzymatic lignin decomposition reconstructed from 31 fungal genomes.</title>
        <authorList>
            <person name="Floudas D."/>
            <person name="Binder M."/>
            <person name="Riley R."/>
            <person name="Barry K."/>
            <person name="Blanchette R.A."/>
            <person name="Henrissat B."/>
            <person name="Martinez A.T."/>
            <person name="Otillar R."/>
            <person name="Spatafora J.W."/>
            <person name="Yadav J.S."/>
            <person name="Aerts A."/>
            <person name="Benoit I."/>
            <person name="Boyd A."/>
            <person name="Carlson A."/>
            <person name="Copeland A."/>
            <person name="Coutinho P.M."/>
            <person name="de Vries R.P."/>
            <person name="Ferreira P."/>
            <person name="Findley K."/>
            <person name="Foster B."/>
            <person name="Gaskell J."/>
            <person name="Glotzer D."/>
            <person name="Gorecki P."/>
            <person name="Heitman J."/>
            <person name="Hesse C."/>
            <person name="Hori C."/>
            <person name="Igarashi K."/>
            <person name="Jurgens J.A."/>
            <person name="Kallen N."/>
            <person name="Kersten P."/>
            <person name="Kohler A."/>
            <person name="Kuees U."/>
            <person name="Kumar T.K.A."/>
            <person name="Kuo A."/>
            <person name="LaButti K."/>
            <person name="Larrondo L.F."/>
            <person name="Lindquist E."/>
            <person name="Ling A."/>
            <person name="Lombard V."/>
            <person name="Lucas S."/>
            <person name="Lundell T."/>
            <person name="Martin R."/>
            <person name="McLaughlin D.J."/>
            <person name="Morgenstern I."/>
            <person name="Morin E."/>
            <person name="Murat C."/>
            <person name="Nagy L.G."/>
            <person name="Nolan M."/>
            <person name="Ohm R.A."/>
            <person name="Patyshakuliyeva A."/>
            <person name="Rokas A."/>
            <person name="Ruiz-Duenas F.J."/>
            <person name="Sabat G."/>
            <person name="Salamov A."/>
            <person name="Samejima M."/>
            <person name="Schmutz J."/>
            <person name="Slot J.C."/>
            <person name="St John F."/>
            <person name="Stenlid J."/>
            <person name="Sun H."/>
            <person name="Sun S."/>
            <person name="Syed K."/>
            <person name="Tsang A."/>
            <person name="Wiebenga A."/>
            <person name="Young D."/>
            <person name="Pisabarro A."/>
            <person name="Eastwood D.C."/>
            <person name="Martin F."/>
            <person name="Cullen D."/>
            <person name="Grigoriev I.V."/>
            <person name="Hibbett D.S."/>
        </authorList>
    </citation>
    <scope>NUCLEOTIDE SEQUENCE [LARGE SCALE GENOMIC DNA]</scope>
    <source>
        <strain evidence="2 3">MD-104</strain>
    </source>
</reference>
<dbReference type="Proteomes" id="UP000218811">
    <property type="component" value="Unassembled WGS sequence"/>
</dbReference>
<dbReference type="Pfam" id="PF08695">
    <property type="entry name" value="Coa1"/>
    <property type="match status" value="1"/>
</dbReference>
<evidence type="ECO:0000313" key="2">
    <source>
        <dbReference type="EMBL" id="PCH37910.1"/>
    </source>
</evidence>
<feature type="compositionally biased region" description="Pro residues" evidence="1">
    <location>
        <begin position="36"/>
        <end position="46"/>
    </location>
</feature>
<protein>
    <submittedName>
        <fullName evidence="2">DUF1783-domain-containing protein</fullName>
    </submittedName>
</protein>
<feature type="region of interest" description="Disordered" evidence="1">
    <location>
        <begin position="27"/>
        <end position="65"/>
    </location>
</feature>
<dbReference type="AlphaFoldDB" id="A0A2H3J6N1"/>
<gene>
    <name evidence="2" type="ORF">WOLCODRAFT_66876</name>
</gene>
<dbReference type="GO" id="GO:0033617">
    <property type="term" value="P:mitochondrial respiratory chain complex IV assembly"/>
    <property type="evidence" value="ECO:0007669"/>
    <property type="project" value="InterPro"/>
</dbReference>
<dbReference type="PANTHER" id="PTHR28523">
    <property type="entry name" value="CYTOCHROME C OXIDASE ASSEMBLY FACTOR 1"/>
    <property type="match status" value="1"/>
</dbReference>
<dbReference type="InterPro" id="IPR042432">
    <property type="entry name" value="Coa1_fungi"/>
</dbReference>
<dbReference type="GO" id="GO:0005743">
    <property type="term" value="C:mitochondrial inner membrane"/>
    <property type="evidence" value="ECO:0007669"/>
    <property type="project" value="TreeGrafter"/>
</dbReference>
<keyword evidence="3" id="KW-1185">Reference proteome</keyword>
<accession>A0A2H3J6N1</accession>
<dbReference type="EMBL" id="KB467942">
    <property type="protein sequence ID" value="PCH37910.1"/>
    <property type="molecule type" value="Genomic_DNA"/>
</dbReference>
<evidence type="ECO:0000313" key="3">
    <source>
        <dbReference type="Proteomes" id="UP000218811"/>
    </source>
</evidence>
<dbReference type="PANTHER" id="PTHR28523:SF1">
    <property type="entry name" value="CYTOCHROME C OXIDASE ASSEMBLY FACTOR 1"/>
    <property type="match status" value="1"/>
</dbReference>
<dbReference type="OrthoDB" id="2100652at2759"/>